<dbReference type="EMBL" id="JYDI01000228">
    <property type="protein sequence ID" value="KRY47814.1"/>
    <property type="molecule type" value="Genomic_DNA"/>
</dbReference>
<reference evidence="1 2" key="1">
    <citation type="submission" date="2015-01" db="EMBL/GenBank/DDBJ databases">
        <title>Evolution of Trichinella species and genotypes.</title>
        <authorList>
            <person name="Korhonen P.K."/>
            <person name="Edoardo P."/>
            <person name="Giuseppe L.R."/>
            <person name="Gasser R.B."/>
        </authorList>
    </citation>
    <scope>NUCLEOTIDE SEQUENCE [LARGE SCALE GENOMIC DNA]</scope>
    <source>
        <strain evidence="1">ISS120</strain>
    </source>
</reference>
<organism evidence="1 2">
    <name type="scientific">Trichinella britovi</name>
    <name type="common">Parasitic roundworm</name>
    <dbReference type="NCBI Taxonomy" id="45882"/>
    <lineage>
        <taxon>Eukaryota</taxon>
        <taxon>Metazoa</taxon>
        <taxon>Ecdysozoa</taxon>
        <taxon>Nematoda</taxon>
        <taxon>Enoplea</taxon>
        <taxon>Dorylaimia</taxon>
        <taxon>Trichinellida</taxon>
        <taxon>Trichinellidae</taxon>
        <taxon>Trichinella</taxon>
    </lineage>
</organism>
<keyword evidence="2" id="KW-1185">Reference proteome</keyword>
<evidence type="ECO:0000313" key="1">
    <source>
        <dbReference type="EMBL" id="KRY47814.1"/>
    </source>
</evidence>
<name>A0A0V1CEX1_TRIBR</name>
<accession>A0A0V1CEX1</accession>
<sequence>MKEGRSPEKFENHCLRYSHRPRALTELWLSLDIVNKYSEDTSESGRSATEVQRDGTDEVLDVDSRRANCCIQLVSKSLIHGQERIGRLTLTVSCALFLVVKQS</sequence>
<comment type="caution">
    <text evidence="1">The sequence shown here is derived from an EMBL/GenBank/DDBJ whole genome shotgun (WGS) entry which is preliminary data.</text>
</comment>
<dbReference type="AlphaFoldDB" id="A0A0V1CEX1"/>
<gene>
    <name evidence="1" type="ORF">T03_2776</name>
</gene>
<evidence type="ECO:0000313" key="2">
    <source>
        <dbReference type="Proteomes" id="UP000054653"/>
    </source>
</evidence>
<dbReference type="Proteomes" id="UP000054653">
    <property type="component" value="Unassembled WGS sequence"/>
</dbReference>
<protein>
    <submittedName>
        <fullName evidence="1">Uncharacterized protein</fullName>
    </submittedName>
</protein>
<proteinExistence type="predicted"/>